<dbReference type="PROSITE" id="PS51257">
    <property type="entry name" value="PROKAR_LIPOPROTEIN"/>
    <property type="match status" value="1"/>
</dbReference>
<feature type="chain" id="PRO_5012635253" description="Lipocalin-like domain-containing protein" evidence="1">
    <location>
        <begin position="23"/>
        <end position="166"/>
    </location>
</feature>
<evidence type="ECO:0000256" key="1">
    <source>
        <dbReference type="SAM" id="SignalP"/>
    </source>
</evidence>
<evidence type="ECO:0000313" key="3">
    <source>
        <dbReference type="Proteomes" id="UP000184406"/>
    </source>
</evidence>
<organism evidence="2 3">
    <name type="scientific">Arenibacter palladensis</name>
    <dbReference type="NCBI Taxonomy" id="237373"/>
    <lineage>
        <taxon>Bacteria</taxon>
        <taxon>Pseudomonadati</taxon>
        <taxon>Bacteroidota</taxon>
        <taxon>Flavobacteriia</taxon>
        <taxon>Flavobacteriales</taxon>
        <taxon>Flavobacteriaceae</taxon>
        <taxon>Arenibacter</taxon>
    </lineage>
</organism>
<dbReference type="OrthoDB" id="1434105at2"/>
<reference evidence="3" key="1">
    <citation type="submission" date="2016-11" db="EMBL/GenBank/DDBJ databases">
        <authorList>
            <person name="Varghese N."/>
            <person name="Submissions S."/>
        </authorList>
    </citation>
    <scope>NUCLEOTIDE SEQUENCE [LARGE SCALE GENOMIC DNA]</scope>
    <source>
        <strain evidence="3">DSM 17539</strain>
    </source>
</reference>
<proteinExistence type="predicted"/>
<evidence type="ECO:0000313" key="2">
    <source>
        <dbReference type="EMBL" id="SHF54368.1"/>
    </source>
</evidence>
<gene>
    <name evidence="2" type="ORF">SAMN03080594_10559</name>
</gene>
<dbReference type="EMBL" id="FQUX01000005">
    <property type="protein sequence ID" value="SHF54368.1"/>
    <property type="molecule type" value="Genomic_DNA"/>
</dbReference>
<keyword evidence="3" id="KW-1185">Reference proteome</keyword>
<protein>
    <recommendedName>
        <fullName evidence="4">Lipocalin-like domain-containing protein</fullName>
    </recommendedName>
</protein>
<sequence>MKINFLLLFLVAGLFFSCSSDSDDDNSNEDSIVGVWQAYELKVNNDTASDDEKNVRDLLAFLTAKECYVLSFDFKQDLTVIIENSIQYLEINLNSEGNGFDIPCPTEKDTETTVYVYADGKLTYTDEDLQEISVDVTIDGDTMTVDAAGLDIPNLNAGGQLIFKRK</sequence>
<accession>A0A1M5CI14</accession>
<evidence type="ECO:0008006" key="4">
    <source>
        <dbReference type="Google" id="ProtNLM"/>
    </source>
</evidence>
<name>A0A1M5CI14_9FLAO</name>
<dbReference type="Proteomes" id="UP000184406">
    <property type="component" value="Unassembled WGS sequence"/>
</dbReference>
<dbReference type="AlphaFoldDB" id="A0A1M5CI14"/>
<feature type="signal peptide" evidence="1">
    <location>
        <begin position="1"/>
        <end position="22"/>
    </location>
</feature>
<keyword evidence="1" id="KW-0732">Signal</keyword>
<dbReference type="RefSeq" id="WP_072862862.1">
    <property type="nucleotide sequence ID" value="NZ_FQUX01000005.1"/>
</dbReference>